<dbReference type="RefSeq" id="WP_335921739.1">
    <property type="nucleotide sequence ID" value="NZ_JBAMYB010000007.1"/>
</dbReference>
<keyword evidence="3" id="KW-0804">Transcription</keyword>
<feature type="domain" description="HTH hxlR-type" evidence="4">
    <location>
        <begin position="16"/>
        <end position="113"/>
    </location>
</feature>
<organism evidence="5 6">
    <name type="scientific">Rhizobium aouanii</name>
    <dbReference type="NCBI Taxonomy" id="3118145"/>
    <lineage>
        <taxon>Bacteria</taxon>
        <taxon>Pseudomonadati</taxon>
        <taxon>Pseudomonadota</taxon>
        <taxon>Alphaproteobacteria</taxon>
        <taxon>Hyphomicrobiales</taxon>
        <taxon>Rhizobiaceae</taxon>
        <taxon>Rhizobium/Agrobacterium group</taxon>
        <taxon>Rhizobium</taxon>
    </lineage>
</organism>
<evidence type="ECO:0000313" key="5">
    <source>
        <dbReference type="EMBL" id="MEI1249084.1"/>
    </source>
</evidence>
<dbReference type="Gene3D" id="1.10.10.10">
    <property type="entry name" value="Winged helix-like DNA-binding domain superfamily/Winged helix DNA-binding domain"/>
    <property type="match status" value="1"/>
</dbReference>
<evidence type="ECO:0000256" key="1">
    <source>
        <dbReference type="ARBA" id="ARBA00023015"/>
    </source>
</evidence>
<dbReference type="InterPro" id="IPR002577">
    <property type="entry name" value="HTH_HxlR"/>
</dbReference>
<keyword evidence="6" id="KW-1185">Reference proteome</keyword>
<accession>A0ABU8CM54</accession>
<dbReference type="Pfam" id="PF01638">
    <property type="entry name" value="HxlR"/>
    <property type="match status" value="1"/>
</dbReference>
<dbReference type="PANTHER" id="PTHR33204">
    <property type="entry name" value="TRANSCRIPTIONAL REGULATOR, MARR FAMILY"/>
    <property type="match status" value="1"/>
</dbReference>
<keyword evidence="1" id="KW-0805">Transcription regulation</keyword>
<proteinExistence type="predicted"/>
<name>A0ABU8CM54_9HYPH</name>
<evidence type="ECO:0000256" key="2">
    <source>
        <dbReference type="ARBA" id="ARBA00023125"/>
    </source>
</evidence>
<dbReference type="InterPro" id="IPR036388">
    <property type="entry name" value="WH-like_DNA-bd_sf"/>
</dbReference>
<dbReference type="InterPro" id="IPR036390">
    <property type="entry name" value="WH_DNA-bd_sf"/>
</dbReference>
<evidence type="ECO:0000256" key="3">
    <source>
        <dbReference type="ARBA" id="ARBA00023163"/>
    </source>
</evidence>
<dbReference type="SUPFAM" id="SSF46785">
    <property type="entry name" value="Winged helix' DNA-binding domain"/>
    <property type="match status" value="1"/>
</dbReference>
<dbReference type="PANTHER" id="PTHR33204:SF18">
    <property type="entry name" value="TRANSCRIPTIONAL REGULATORY PROTEIN"/>
    <property type="match status" value="1"/>
</dbReference>
<sequence>MPEGNPMAHGGYNHFCPVSKACELLEPRWTLLILCEMWSGSTRFNEIRRGVPGMSPTLMVKRLREMEANGLIVRSQNDATGDIVYRTTEMAKELEPIVHALGKWAHRNVDADVTLEKLDARILMWNMRRKIDASALPSRRRSVIRFSYPELPRDERNYWLLAKPGMPVDLCLSDPGYDVDLFVTAELKAMTSAWIGLSSLETEIAHDKISLIGDTTLAASMENWMVRSSYAIA</sequence>
<comment type="caution">
    <text evidence="5">The sequence shown here is derived from an EMBL/GenBank/DDBJ whole genome shotgun (WGS) entry which is preliminary data.</text>
</comment>
<gene>
    <name evidence="5" type="ORF">V8Q02_13935</name>
</gene>
<dbReference type="EMBL" id="JBAMYC010000007">
    <property type="protein sequence ID" value="MEI1249084.1"/>
    <property type="molecule type" value="Genomic_DNA"/>
</dbReference>
<evidence type="ECO:0000313" key="6">
    <source>
        <dbReference type="Proteomes" id="UP001531129"/>
    </source>
</evidence>
<protein>
    <submittedName>
        <fullName evidence="5">Helix-turn-helix domain-containing protein</fullName>
    </submittedName>
</protein>
<dbReference type="PROSITE" id="PS51118">
    <property type="entry name" value="HTH_HXLR"/>
    <property type="match status" value="1"/>
</dbReference>
<dbReference type="Proteomes" id="UP001531129">
    <property type="component" value="Unassembled WGS sequence"/>
</dbReference>
<reference evidence="5 6" key="1">
    <citation type="submission" date="2024-01" db="EMBL/GenBank/DDBJ databases">
        <title>Draft genome sequences of three bacterial strains isolated from Acacia saligna represent a potential new species within the genus Rhizobium.</title>
        <authorList>
            <person name="Tambong J.T."/>
            <person name="Mnasri B."/>
        </authorList>
    </citation>
    <scope>NUCLEOTIDE SEQUENCE [LARGE SCALE GENOMIC DNA]</scope>
    <source>
        <strain evidence="5 6">1AS12I</strain>
    </source>
</reference>
<evidence type="ECO:0000259" key="4">
    <source>
        <dbReference type="PROSITE" id="PS51118"/>
    </source>
</evidence>
<keyword evidence="2" id="KW-0238">DNA-binding</keyword>